<proteinExistence type="predicted"/>
<protein>
    <submittedName>
        <fullName evidence="1">Uncharacterized protein</fullName>
    </submittedName>
</protein>
<dbReference type="Proteomes" id="UP000480266">
    <property type="component" value="Unassembled WGS sequence"/>
</dbReference>
<organism evidence="1 2">
    <name type="scientific">Candidatus Afipia apatlaquensis</name>
    <dbReference type="NCBI Taxonomy" id="2712852"/>
    <lineage>
        <taxon>Bacteria</taxon>
        <taxon>Pseudomonadati</taxon>
        <taxon>Pseudomonadota</taxon>
        <taxon>Alphaproteobacteria</taxon>
        <taxon>Hyphomicrobiales</taxon>
        <taxon>Nitrobacteraceae</taxon>
        <taxon>Afipia</taxon>
    </lineage>
</organism>
<reference evidence="1" key="1">
    <citation type="submission" date="2020-02" db="EMBL/GenBank/DDBJ databases">
        <title>Draft genome sequence of Candidatus Afipia apatlaquensis IBT-C3, a potential strain for decolorization of textile dyes.</title>
        <authorList>
            <person name="Sanchez-Reyes A."/>
            <person name="Breton-Deval L."/>
            <person name="Mangelson H."/>
            <person name="Sanchez-Flores A."/>
        </authorList>
    </citation>
    <scope>NUCLEOTIDE SEQUENCE [LARGE SCALE GENOMIC DNA]</scope>
    <source>
        <strain evidence="1">IBT-C3</strain>
    </source>
</reference>
<keyword evidence="2" id="KW-1185">Reference proteome</keyword>
<dbReference type="EMBL" id="JAAMRR010001491">
    <property type="protein sequence ID" value="NGX99139.1"/>
    <property type="molecule type" value="Genomic_DNA"/>
</dbReference>
<gene>
    <name evidence="1" type="ORF">G4V63_29235</name>
</gene>
<sequence>MTDLSMNSEQVRTLLEAVARDKFGAEMMQMDAICYGGDLDKLTDDVRHIERILKAIPKPVVEGYTSLLRKEEADKLRAKADAIERNGHSVPERTEA</sequence>
<comment type="caution">
    <text evidence="1">The sequence shown here is derived from an EMBL/GenBank/DDBJ whole genome shotgun (WGS) entry which is preliminary data.</text>
</comment>
<name>A0A7C9RJV1_9BRAD</name>
<dbReference type="AlphaFoldDB" id="A0A7C9RJV1"/>
<accession>A0A7C9RJV1</accession>
<evidence type="ECO:0000313" key="1">
    <source>
        <dbReference type="EMBL" id="NGX99139.1"/>
    </source>
</evidence>
<evidence type="ECO:0000313" key="2">
    <source>
        <dbReference type="Proteomes" id="UP000480266"/>
    </source>
</evidence>